<evidence type="ECO:0000256" key="4">
    <source>
        <dbReference type="ARBA" id="ARBA00022679"/>
    </source>
</evidence>
<dbReference type="GO" id="GO:0016779">
    <property type="term" value="F:nucleotidyltransferase activity"/>
    <property type="evidence" value="ECO:0007669"/>
    <property type="project" value="UniProtKB-KW"/>
</dbReference>
<evidence type="ECO:0000256" key="9">
    <source>
        <dbReference type="ARBA" id="ARBA00023211"/>
    </source>
</evidence>
<comment type="cofactor">
    <cofactor evidence="1">
        <name>Mn(2+)</name>
        <dbReference type="ChEBI" id="CHEBI:29035"/>
    </cofactor>
</comment>
<dbReference type="AlphaFoldDB" id="A0A8X6PVS5"/>
<dbReference type="GO" id="GO:0005525">
    <property type="term" value="F:GTP binding"/>
    <property type="evidence" value="ECO:0007669"/>
    <property type="project" value="UniProtKB-KW"/>
</dbReference>
<dbReference type="SMART" id="SM01265">
    <property type="entry name" value="Mab-21"/>
    <property type="match status" value="1"/>
</dbReference>
<dbReference type="Pfam" id="PF20266">
    <property type="entry name" value="Mab-21_C"/>
    <property type="match status" value="1"/>
</dbReference>
<accession>A0A8X6PVS5</accession>
<evidence type="ECO:0000256" key="2">
    <source>
        <dbReference type="ARBA" id="ARBA00001946"/>
    </source>
</evidence>
<dbReference type="GO" id="GO:0046872">
    <property type="term" value="F:metal ion binding"/>
    <property type="evidence" value="ECO:0007669"/>
    <property type="project" value="UniProtKB-KW"/>
</dbReference>
<keyword evidence="4" id="KW-0808">Transferase</keyword>
<dbReference type="InterPro" id="IPR024810">
    <property type="entry name" value="MAB21L/cGLR"/>
</dbReference>
<evidence type="ECO:0000313" key="12">
    <source>
        <dbReference type="Proteomes" id="UP000887013"/>
    </source>
</evidence>
<comment type="cofactor">
    <cofactor evidence="2">
        <name>Mg(2+)</name>
        <dbReference type="ChEBI" id="CHEBI:18420"/>
    </cofactor>
</comment>
<proteinExistence type="inferred from homology"/>
<keyword evidence="8" id="KW-0342">GTP-binding</keyword>
<comment type="similarity">
    <text evidence="3">Belongs to the mab-21 family.</text>
</comment>
<protein>
    <submittedName>
        <fullName evidence="11">Mab-21 domain-containing protein</fullName>
    </submittedName>
</protein>
<dbReference type="Proteomes" id="UP000887013">
    <property type="component" value="Unassembled WGS sequence"/>
</dbReference>
<keyword evidence="7" id="KW-0460">Magnesium</keyword>
<gene>
    <name evidence="11" type="primary">AVEN_185506_1</name>
    <name evidence="11" type="ORF">NPIL_243571</name>
</gene>
<evidence type="ECO:0000256" key="5">
    <source>
        <dbReference type="ARBA" id="ARBA00022695"/>
    </source>
</evidence>
<evidence type="ECO:0000256" key="8">
    <source>
        <dbReference type="ARBA" id="ARBA00023134"/>
    </source>
</evidence>
<keyword evidence="5" id="KW-0548">Nucleotidyltransferase</keyword>
<reference evidence="11" key="1">
    <citation type="submission" date="2020-08" db="EMBL/GenBank/DDBJ databases">
        <title>Multicomponent nature underlies the extraordinary mechanical properties of spider dragline silk.</title>
        <authorList>
            <person name="Kono N."/>
            <person name="Nakamura H."/>
            <person name="Mori M."/>
            <person name="Yoshida Y."/>
            <person name="Ohtoshi R."/>
            <person name="Malay A.D."/>
            <person name="Moran D.A.P."/>
            <person name="Tomita M."/>
            <person name="Numata K."/>
            <person name="Arakawa K."/>
        </authorList>
    </citation>
    <scope>NUCLEOTIDE SEQUENCE</scope>
</reference>
<dbReference type="PANTHER" id="PTHR10656:SF42">
    <property type="entry name" value="CYCLIC GMP-AMP SYNTHASE-LIKE PROTEIN-RELATED"/>
    <property type="match status" value="1"/>
</dbReference>
<sequence>MRSSKSEVLCRITDWYLKYQNPLPKSLKEFWHLVPKLCRGEQEMSISDCKFTWRVNFPEIEKKVLYDKQCAKNVIKLLKLLRDKQNWKTIASYHMNTVILLEVDKSSEPAYWKQGKFLFVRFLEALKQLQGYLRENHLPYFFCAEYNLFHVLNSGTCKNISDRLGRIISSIEADPSNLKLYL</sequence>
<dbReference type="Gene3D" id="1.10.1410.40">
    <property type="match status" value="1"/>
</dbReference>
<organism evidence="11 12">
    <name type="scientific">Nephila pilipes</name>
    <name type="common">Giant wood spider</name>
    <name type="synonym">Nephila maculata</name>
    <dbReference type="NCBI Taxonomy" id="299642"/>
    <lineage>
        <taxon>Eukaryota</taxon>
        <taxon>Metazoa</taxon>
        <taxon>Ecdysozoa</taxon>
        <taxon>Arthropoda</taxon>
        <taxon>Chelicerata</taxon>
        <taxon>Arachnida</taxon>
        <taxon>Araneae</taxon>
        <taxon>Araneomorphae</taxon>
        <taxon>Entelegynae</taxon>
        <taxon>Araneoidea</taxon>
        <taxon>Nephilidae</taxon>
        <taxon>Nephila</taxon>
    </lineage>
</organism>
<name>A0A8X6PVS5_NEPPI</name>
<dbReference type="PANTHER" id="PTHR10656">
    <property type="entry name" value="CELL FATE DETERMINING PROTEIN MAB21-RELATED"/>
    <property type="match status" value="1"/>
</dbReference>
<keyword evidence="9" id="KW-0464">Manganese</keyword>
<evidence type="ECO:0000256" key="1">
    <source>
        <dbReference type="ARBA" id="ARBA00001936"/>
    </source>
</evidence>
<comment type="caution">
    <text evidence="11">The sequence shown here is derived from an EMBL/GenBank/DDBJ whole genome shotgun (WGS) entry which is preliminary data.</text>
</comment>
<keyword evidence="12" id="KW-1185">Reference proteome</keyword>
<evidence type="ECO:0000256" key="7">
    <source>
        <dbReference type="ARBA" id="ARBA00022842"/>
    </source>
</evidence>
<dbReference type="OrthoDB" id="6426538at2759"/>
<feature type="domain" description="Mab-21-like HhH/H2TH-like" evidence="10">
    <location>
        <begin position="70"/>
        <end position="164"/>
    </location>
</feature>
<keyword evidence="6" id="KW-0479">Metal-binding</keyword>
<keyword evidence="8" id="KW-0547">Nucleotide-binding</keyword>
<evidence type="ECO:0000259" key="10">
    <source>
        <dbReference type="Pfam" id="PF20266"/>
    </source>
</evidence>
<evidence type="ECO:0000256" key="3">
    <source>
        <dbReference type="ARBA" id="ARBA00008307"/>
    </source>
</evidence>
<dbReference type="EMBL" id="BMAW01120282">
    <property type="protein sequence ID" value="GFT88439.1"/>
    <property type="molecule type" value="Genomic_DNA"/>
</dbReference>
<evidence type="ECO:0000313" key="11">
    <source>
        <dbReference type="EMBL" id="GFT88439.1"/>
    </source>
</evidence>
<evidence type="ECO:0000256" key="6">
    <source>
        <dbReference type="ARBA" id="ARBA00022723"/>
    </source>
</evidence>
<dbReference type="InterPro" id="IPR046906">
    <property type="entry name" value="Mab-21_HhH/H2TH-like"/>
</dbReference>